<dbReference type="PANTHER" id="PTHR14789:SF4">
    <property type="entry name" value="ENDOSIALIN"/>
    <property type="match status" value="1"/>
</dbReference>
<feature type="domain" description="EGF-like" evidence="12">
    <location>
        <begin position="290"/>
        <end position="321"/>
    </location>
</feature>
<keyword evidence="15" id="KW-1185">Reference proteome</keyword>
<dbReference type="InterPro" id="IPR049883">
    <property type="entry name" value="NOTCH1_EGF-like"/>
</dbReference>
<dbReference type="SUPFAM" id="SSF57184">
    <property type="entry name" value="Growth factor receptor domain"/>
    <property type="match status" value="1"/>
</dbReference>
<dbReference type="Pfam" id="PF07645">
    <property type="entry name" value="EGF_CA"/>
    <property type="match status" value="1"/>
</dbReference>
<evidence type="ECO:0000256" key="5">
    <source>
        <dbReference type="ARBA" id="ARBA00022729"/>
    </source>
</evidence>
<evidence type="ECO:0000256" key="6">
    <source>
        <dbReference type="ARBA" id="ARBA00022734"/>
    </source>
</evidence>
<dbReference type="SUPFAM" id="SSF57196">
    <property type="entry name" value="EGF/Laminin"/>
    <property type="match status" value="1"/>
</dbReference>
<dbReference type="AlphaFoldDB" id="A0A3Q2QI26"/>
<evidence type="ECO:0000313" key="14">
    <source>
        <dbReference type="Ensembl" id="ENSFHEP00000026222.1"/>
    </source>
</evidence>
<dbReference type="PROSITE" id="PS01187">
    <property type="entry name" value="EGF_CA"/>
    <property type="match status" value="1"/>
</dbReference>
<proteinExistence type="predicted"/>
<dbReference type="SMART" id="SM00034">
    <property type="entry name" value="CLECT"/>
    <property type="match status" value="1"/>
</dbReference>
<evidence type="ECO:0000256" key="3">
    <source>
        <dbReference type="ARBA" id="ARBA00022553"/>
    </source>
</evidence>
<dbReference type="Gene3D" id="2.10.25.10">
    <property type="entry name" value="Laminin"/>
    <property type="match status" value="4"/>
</dbReference>
<dbReference type="GO" id="GO:0016020">
    <property type="term" value="C:membrane"/>
    <property type="evidence" value="ECO:0007669"/>
    <property type="project" value="UniProtKB-SubCell"/>
</dbReference>
<dbReference type="GeneTree" id="ENSGT00940000156996"/>
<evidence type="ECO:0000256" key="11">
    <source>
        <dbReference type="PROSITE-ProRule" id="PRU00076"/>
    </source>
</evidence>
<evidence type="ECO:0000259" key="13">
    <source>
        <dbReference type="PROSITE" id="PS50041"/>
    </source>
</evidence>
<dbReference type="GO" id="GO:0005509">
    <property type="term" value="F:calcium ion binding"/>
    <property type="evidence" value="ECO:0007669"/>
    <property type="project" value="InterPro"/>
</dbReference>
<dbReference type="PROSITE" id="PS50026">
    <property type="entry name" value="EGF_3"/>
    <property type="match status" value="2"/>
</dbReference>
<dbReference type="InterPro" id="IPR001304">
    <property type="entry name" value="C-type_lectin-like"/>
</dbReference>
<sequence length="331" mass="37357">ACTHKLNQGRVRIISQDMRKGGAFCNAEGCFVIYFEDKIFLDSWRFCKEKGGNLATIKRKEEANAIATLFSTLELQDSHAKVRVWIGLQRQPRQCSSHPLRGFTWTTGDQDTEYTNWQSEDSPSTCLVPRCVAVGYNTQERSDNFLWIDHSCSVPVDGYLCHYAYKGMCSTLWSEHLGNDNGGCEHFCRQTGGQIFCDCTDGFDLRYDRLTCEPDVCQGNHCESECLPLSNGYRCACPDGYILATDEYSCLDVDECLESPCQQICKNLPGTFECQCWGGFILNEKEVCEDIDECLNDLCDHSCKNIPGSYICHCQQGFSVTHSCCYLIIAL</sequence>
<dbReference type="SMART" id="SM00179">
    <property type="entry name" value="EGF_CA"/>
    <property type="match status" value="3"/>
</dbReference>
<keyword evidence="4" id="KW-0812">Transmembrane</keyword>
<protein>
    <submittedName>
        <fullName evidence="14">CD248 molecule, endosialin a</fullName>
    </submittedName>
</protein>
<keyword evidence="10" id="KW-1015">Disulfide bond</keyword>
<dbReference type="GO" id="GO:0030246">
    <property type="term" value="F:carbohydrate binding"/>
    <property type="evidence" value="ECO:0007669"/>
    <property type="project" value="UniProtKB-KW"/>
</dbReference>
<comment type="caution">
    <text evidence="11">Lacks conserved residue(s) required for the propagation of feature annotation.</text>
</comment>
<accession>A0A3Q2QI26</accession>
<keyword evidence="2 11" id="KW-0245">EGF-like domain</keyword>
<dbReference type="InterPro" id="IPR016187">
    <property type="entry name" value="CTDL_fold"/>
</dbReference>
<keyword evidence="7" id="KW-0677">Repeat</keyword>
<evidence type="ECO:0000256" key="10">
    <source>
        <dbReference type="ARBA" id="ARBA00023157"/>
    </source>
</evidence>
<reference evidence="14" key="1">
    <citation type="submission" date="2025-08" db="UniProtKB">
        <authorList>
            <consortium name="Ensembl"/>
        </authorList>
    </citation>
    <scope>IDENTIFICATION</scope>
</reference>
<name>A0A3Q2QI26_FUNHE</name>
<dbReference type="PROSITE" id="PS01186">
    <property type="entry name" value="EGF_2"/>
    <property type="match status" value="1"/>
</dbReference>
<evidence type="ECO:0000313" key="15">
    <source>
        <dbReference type="Proteomes" id="UP000265000"/>
    </source>
</evidence>
<dbReference type="InterPro" id="IPR026823">
    <property type="entry name" value="cEGF"/>
</dbReference>
<dbReference type="PROSITE" id="PS00010">
    <property type="entry name" value="ASX_HYDROXYL"/>
    <property type="match status" value="2"/>
</dbReference>
<feature type="domain" description="EGF-like" evidence="12">
    <location>
        <begin position="252"/>
        <end position="289"/>
    </location>
</feature>
<keyword evidence="5" id="KW-0732">Signal</keyword>
<dbReference type="InterPro" id="IPR018097">
    <property type="entry name" value="EGF_Ca-bd_CS"/>
</dbReference>
<evidence type="ECO:0000256" key="1">
    <source>
        <dbReference type="ARBA" id="ARBA00004479"/>
    </source>
</evidence>
<comment type="subcellular location">
    <subcellularLocation>
        <location evidence="1">Membrane</location>
        <topology evidence="1">Single-pass type I membrane protein</topology>
    </subcellularLocation>
</comment>
<evidence type="ECO:0000256" key="9">
    <source>
        <dbReference type="ARBA" id="ARBA00023136"/>
    </source>
</evidence>
<evidence type="ECO:0000256" key="2">
    <source>
        <dbReference type="ARBA" id="ARBA00022536"/>
    </source>
</evidence>
<dbReference type="InterPro" id="IPR001881">
    <property type="entry name" value="EGF-like_Ca-bd_dom"/>
</dbReference>
<dbReference type="PROSITE" id="PS50041">
    <property type="entry name" value="C_TYPE_LECTIN_2"/>
    <property type="match status" value="1"/>
</dbReference>
<dbReference type="Ensembl" id="ENSFHET00000003262.1">
    <property type="protein sequence ID" value="ENSFHEP00000026222.1"/>
    <property type="gene ID" value="ENSFHEG00000008927.1"/>
</dbReference>
<reference evidence="14" key="2">
    <citation type="submission" date="2025-09" db="UniProtKB">
        <authorList>
            <consortium name="Ensembl"/>
        </authorList>
    </citation>
    <scope>IDENTIFICATION</scope>
</reference>
<dbReference type="Gene3D" id="3.10.100.10">
    <property type="entry name" value="Mannose-Binding Protein A, subunit A"/>
    <property type="match status" value="1"/>
</dbReference>
<dbReference type="CDD" id="cd03600">
    <property type="entry name" value="CLECT_thrombomodulin_like"/>
    <property type="match status" value="1"/>
</dbReference>
<dbReference type="InterPro" id="IPR000742">
    <property type="entry name" value="EGF"/>
</dbReference>
<organism evidence="14 15">
    <name type="scientific">Fundulus heteroclitus</name>
    <name type="common">Killifish</name>
    <name type="synonym">Mummichog</name>
    <dbReference type="NCBI Taxonomy" id="8078"/>
    <lineage>
        <taxon>Eukaryota</taxon>
        <taxon>Metazoa</taxon>
        <taxon>Chordata</taxon>
        <taxon>Craniata</taxon>
        <taxon>Vertebrata</taxon>
        <taxon>Euteleostomi</taxon>
        <taxon>Actinopterygii</taxon>
        <taxon>Neopterygii</taxon>
        <taxon>Teleostei</taxon>
        <taxon>Neoteleostei</taxon>
        <taxon>Acanthomorphata</taxon>
        <taxon>Ovalentaria</taxon>
        <taxon>Atherinomorphae</taxon>
        <taxon>Cyprinodontiformes</taxon>
        <taxon>Fundulidae</taxon>
        <taxon>Fundulus</taxon>
    </lineage>
</organism>
<dbReference type="SUPFAM" id="SSF56436">
    <property type="entry name" value="C-type lectin-like"/>
    <property type="match status" value="1"/>
</dbReference>
<evidence type="ECO:0000256" key="4">
    <source>
        <dbReference type="ARBA" id="ARBA00022692"/>
    </source>
</evidence>
<dbReference type="InterPro" id="IPR051505">
    <property type="entry name" value="C-type_lectin_domain"/>
</dbReference>
<keyword evidence="6" id="KW-0430">Lectin</keyword>
<evidence type="ECO:0000259" key="12">
    <source>
        <dbReference type="PROSITE" id="PS50026"/>
    </source>
</evidence>
<dbReference type="InterPro" id="IPR016186">
    <property type="entry name" value="C-type_lectin-like/link_sf"/>
</dbReference>
<feature type="domain" description="C-type lectin" evidence="13">
    <location>
        <begin position="26"/>
        <end position="153"/>
    </location>
</feature>
<dbReference type="Pfam" id="PF12662">
    <property type="entry name" value="cEGF"/>
    <property type="match status" value="1"/>
</dbReference>
<dbReference type="SMART" id="SM00181">
    <property type="entry name" value="EGF"/>
    <property type="match status" value="4"/>
</dbReference>
<keyword evidence="3" id="KW-0597">Phosphoprotein</keyword>
<dbReference type="STRING" id="8078.ENSFHEP00000026222"/>
<keyword evidence="8" id="KW-1133">Transmembrane helix</keyword>
<dbReference type="Pfam" id="PF14670">
    <property type="entry name" value="FXa_inhibition"/>
    <property type="match status" value="1"/>
</dbReference>
<evidence type="ECO:0000256" key="7">
    <source>
        <dbReference type="ARBA" id="ARBA00022737"/>
    </source>
</evidence>
<dbReference type="InterPro" id="IPR000152">
    <property type="entry name" value="EGF-type_Asp/Asn_hydroxyl_site"/>
</dbReference>
<dbReference type="InterPro" id="IPR009030">
    <property type="entry name" value="Growth_fac_rcpt_cys_sf"/>
</dbReference>
<dbReference type="PANTHER" id="PTHR14789">
    <property type="entry name" value="CHONDROLECTIN VARIANT CHODLFDELTAE"/>
    <property type="match status" value="1"/>
</dbReference>
<keyword evidence="9" id="KW-0472">Membrane</keyword>
<dbReference type="Proteomes" id="UP000265000">
    <property type="component" value="Unplaced"/>
</dbReference>
<dbReference type="FunFam" id="2.10.25.10:FF:000119">
    <property type="entry name" value="vitamin K-dependent protein S"/>
    <property type="match status" value="1"/>
</dbReference>
<evidence type="ECO:0000256" key="8">
    <source>
        <dbReference type="ARBA" id="ARBA00022989"/>
    </source>
</evidence>
<dbReference type="Pfam" id="PF00059">
    <property type="entry name" value="Lectin_C"/>
    <property type="match status" value="1"/>
</dbReference>